<dbReference type="GeneID" id="37030371"/>
<dbReference type="Proteomes" id="UP000245884">
    <property type="component" value="Unassembled WGS sequence"/>
</dbReference>
<gene>
    <name evidence="3" type="ORF">BDZ90DRAFT_262909</name>
</gene>
<evidence type="ECO:0000256" key="1">
    <source>
        <dbReference type="SAM" id="MobiDB-lite"/>
    </source>
</evidence>
<evidence type="ECO:0000256" key="2">
    <source>
        <dbReference type="SAM" id="Phobius"/>
    </source>
</evidence>
<keyword evidence="2" id="KW-0472">Membrane</keyword>
<reference evidence="3 4" key="1">
    <citation type="journal article" date="2018" name="Mol. Biol. Evol.">
        <title>Broad Genomic Sampling Reveals a Smut Pathogenic Ancestry of the Fungal Clade Ustilaginomycotina.</title>
        <authorList>
            <person name="Kijpornyongpan T."/>
            <person name="Mondo S.J."/>
            <person name="Barry K."/>
            <person name="Sandor L."/>
            <person name="Lee J."/>
            <person name="Lipzen A."/>
            <person name="Pangilinan J."/>
            <person name="LaButti K."/>
            <person name="Hainaut M."/>
            <person name="Henrissat B."/>
            <person name="Grigoriev I.V."/>
            <person name="Spatafora J.W."/>
            <person name="Aime M.C."/>
        </authorList>
    </citation>
    <scope>NUCLEOTIDE SEQUENCE [LARGE SCALE GENOMIC DNA]</scope>
    <source>
        <strain evidence="3 4">MCA 5214</strain>
    </source>
</reference>
<feature type="transmembrane region" description="Helical" evidence="2">
    <location>
        <begin position="6"/>
        <end position="23"/>
    </location>
</feature>
<dbReference type="OrthoDB" id="3260758at2759"/>
<keyword evidence="2" id="KW-0812">Transmembrane</keyword>
<proteinExistence type="predicted"/>
<evidence type="ECO:0000313" key="3">
    <source>
        <dbReference type="EMBL" id="PWN24688.1"/>
    </source>
</evidence>
<dbReference type="EMBL" id="KZ819679">
    <property type="protein sequence ID" value="PWN24688.1"/>
    <property type="molecule type" value="Genomic_DNA"/>
</dbReference>
<accession>A0A316UIJ5</accession>
<name>A0A316UIJ5_9BASI</name>
<organism evidence="3 4">
    <name type="scientific">Jaminaea rosea</name>
    <dbReference type="NCBI Taxonomy" id="1569628"/>
    <lineage>
        <taxon>Eukaryota</taxon>
        <taxon>Fungi</taxon>
        <taxon>Dikarya</taxon>
        <taxon>Basidiomycota</taxon>
        <taxon>Ustilaginomycotina</taxon>
        <taxon>Exobasidiomycetes</taxon>
        <taxon>Microstromatales</taxon>
        <taxon>Microstromatales incertae sedis</taxon>
        <taxon>Jaminaea</taxon>
    </lineage>
</organism>
<dbReference type="AlphaFoldDB" id="A0A316UIJ5"/>
<keyword evidence="4" id="KW-1185">Reference proteome</keyword>
<protein>
    <submittedName>
        <fullName evidence="3">Uncharacterized protein</fullName>
    </submittedName>
</protein>
<feature type="region of interest" description="Disordered" evidence="1">
    <location>
        <begin position="86"/>
        <end position="128"/>
    </location>
</feature>
<sequence>MPSSVTIALFVSLGVIAVVGYRISRGGGGRGGGVGKYDPKTGIGRGAPGFQTNVTRIAVPAHIVARIRAGEDVSAEEITAAQEAEAKKQAKLAKSGKSGKPSTPRSDPANEWIPEGHSTARGTKGKRI</sequence>
<keyword evidence="2" id="KW-1133">Transmembrane helix</keyword>
<evidence type="ECO:0000313" key="4">
    <source>
        <dbReference type="Proteomes" id="UP000245884"/>
    </source>
</evidence>
<dbReference type="RefSeq" id="XP_025359300.1">
    <property type="nucleotide sequence ID" value="XM_025508548.1"/>
</dbReference>